<keyword evidence="3" id="KW-1185">Reference proteome</keyword>
<dbReference type="EMBL" id="OV651814">
    <property type="protein sequence ID" value="CAH1106566.1"/>
    <property type="molecule type" value="Genomic_DNA"/>
</dbReference>
<proteinExistence type="predicted"/>
<feature type="compositionally biased region" description="Acidic residues" evidence="1">
    <location>
        <begin position="204"/>
        <end position="226"/>
    </location>
</feature>
<name>A0A9P0GD58_9CUCU</name>
<accession>A0A9P0GD58</accession>
<gene>
    <name evidence="2" type="ORF">PSYICH_LOCUS7195</name>
</gene>
<dbReference type="Proteomes" id="UP001153636">
    <property type="component" value="Chromosome 2"/>
</dbReference>
<evidence type="ECO:0000313" key="3">
    <source>
        <dbReference type="Proteomes" id="UP001153636"/>
    </source>
</evidence>
<organism evidence="2 3">
    <name type="scientific">Psylliodes chrysocephalus</name>
    <dbReference type="NCBI Taxonomy" id="3402493"/>
    <lineage>
        <taxon>Eukaryota</taxon>
        <taxon>Metazoa</taxon>
        <taxon>Ecdysozoa</taxon>
        <taxon>Arthropoda</taxon>
        <taxon>Hexapoda</taxon>
        <taxon>Insecta</taxon>
        <taxon>Pterygota</taxon>
        <taxon>Neoptera</taxon>
        <taxon>Endopterygota</taxon>
        <taxon>Coleoptera</taxon>
        <taxon>Polyphaga</taxon>
        <taxon>Cucujiformia</taxon>
        <taxon>Chrysomeloidea</taxon>
        <taxon>Chrysomelidae</taxon>
        <taxon>Galerucinae</taxon>
        <taxon>Alticini</taxon>
        <taxon>Psylliodes</taxon>
    </lineage>
</organism>
<dbReference type="AlphaFoldDB" id="A0A9P0GD58"/>
<feature type="compositionally biased region" description="Basic residues" evidence="1">
    <location>
        <begin position="233"/>
        <end position="242"/>
    </location>
</feature>
<sequence length="242" mass="28117">MIWMEPKNHFDDCYFCVVDAKGFNRNQTWRYPDLQSRKCPVLHSENLPWPIYISKVVRMPSEIMMLPNSQKLEQSTSESEWESETSTTKLFSQNELSDLIRDLNLIKPKTVSFKIKRKKCIGTNSNNYNIQKARKYSKRIIYMLLNNIKLFPNIKKTKLDLFVDFCYEVSNFVAIIESLNKDSGNLELEVTNSSVGQQIAGIFDSDDDDIDPDYVPNDDDDLEDVQESQLASQKKRNSRTSS</sequence>
<reference evidence="2" key="1">
    <citation type="submission" date="2022-01" db="EMBL/GenBank/DDBJ databases">
        <authorList>
            <person name="King R."/>
        </authorList>
    </citation>
    <scope>NUCLEOTIDE SEQUENCE</scope>
</reference>
<evidence type="ECO:0000313" key="2">
    <source>
        <dbReference type="EMBL" id="CAH1106566.1"/>
    </source>
</evidence>
<dbReference type="OrthoDB" id="8053434at2759"/>
<protein>
    <submittedName>
        <fullName evidence="2">Uncharacterized protein</fullName>
    </submittedName>
</protein>
<feature type="region of interest" description="Disordered" evidence="1">
    <location>
        <begin position="203"/>
        <end position="242"/>
    </location>
</feature>
<evidence type="ECO:0000256" key="1">
    <source>
        <dbReference type="SAM" id="MobiDB-lite"/>
    </source>
</evidence>